<protein>
    <submittedName>
        <fullName evidence="2">Uncharacterized protein</fullName>
    </submittedName>
</protein>
<reference evidence="2 3" key="1">
    <citation type="journal article" date="2001" name="Nature">
        <title>The highly reduced genome of an enslaved algal nucleus.</title>
        <authorList>
            <person name="Douglas S."/>
            <person name="Zauner S."/>
            <person name="Fraunholz M."/>
            <person name="Beaton M."/>
            <person name="Penny S."/>
            <person name="Deng L."/>
            <person name="Wu X."/>
            <person name="Reith M."/>
            <person name="Cavalier-Smith T."/>
            <person name="Maier U."/>
        </authorList>
    </citation>
    <scope>NUCLEOTIDE SEQUENCE [LARGE SCALE GENOMIC DNA]</scope>
</reference>
<evidence type="ECO:0000313" key="2">
    <source>
        <dbReference type="EMBL" id="AAK39870.1"/>
    </source>
</evidence>
<dbReference type="PIR" id="F90092">
    <property type="entry name" value="F90092"/>
</dbReference>
<organism evidence="2 3">
    <name type="scientific">Guillardia theta</name>
    <name type="common">Cryptophyte</name>
    <name type="synonym">Cryptomonas phi</name>
    <dbReference type="NCBI Taxonomy" id="55529"/>
    <lineage>
        <taxon>Eukaryota</taxon>
        <taxon>Cryptophyceae</taxon>
        <taxon>Pyrenomonadales</taxon>
        <taxon>Geminigeraceae</taxon>
        <taxon>Guillardia</taxon>
    </lineage>
</organism>
<name>Q98RS7_GUITH</name>
<keyword evidence="1" id="KW-0812">Transmembrane</keyword>
<accession>Q98RS7</accession>
<dbReference type="RefSeq" id="XP_001713575.1">
    <property type="nucleotide sequence ID" value="XM_001713523.1"/>
</dbReference>
<gene>
    <name evidence="2" type="primary">orf248</name>
</gene>
<geneLocation type="nucleomorph" evidence="2"/>
<keyword evidence="2" id="KW-0542">Nucleomorph</keyword>
<keyword evidence="1" id="KW-1133">Transmembrane helix</keyword>
<keyword evidence="1" id="KW-0472">Membrane</keyword>
<dbReference type="Proteomes" id="UP000242167">
    <property type="component" value="Nucleomorph 1"/>
</dbReference>
<dbReference type="EMBL" id="AF165818">
    <property type="protein sequence ID" value="AAK39870.1"/>
    <property type="molecule type" value="Genomic_DNA"/>
</dbReference>
<sequence length="248" mass="30534">MFNKIVLERNINKIDLVFKLISLVFRMKNLRSLVITKHKPEKFIPIIFYKFTQFFFYLLFLIFLINEKDFNNNINYQYLILIFNQILHKSLYLDFVEILMNTKECIVDTRFLTNFIFIHKIIDLLLSLMIFVPLTDFKLLVLFRRSIMLTNFLLKKKTYLKLKKKIIEILCLRNFKNRFFFNHTVYSIKIFNFEYFYNIVQELDNNKNFNCIEIKSLKQIWSSKQYYIYNILNKKILKKKIIKNKSYF</sequence>
<dbReference type="AlphaFoldDB" id="Q98RS7"/>
<evidence type="ECO:0000313" key="3">
    <source>
        <dbReference type="Proteomes" id="UP000242167"/>
    </source>
</evidence>
<evidence type="ECO:0000256" key="1">
    <source>
        <dbReference type="SAM" id="Phobius"/>
    </source>
</evidence>
<feature type="transmembrane region" description="Helical" evidence="1">
    <location>
        <begin position="47"/>
        <end position="66"/>
    </location>
</feature>
<proteinExistence type="predicted"/>
<dbReference type="GeneID" id="857358"/>